<organism evidence="1 2">
    <name type="scientific">Paracoccus haematequi</name>
    <dbReference type="NCBI Taxonomy" id="2491866"/>
    <lineage>
        <taxon>Bacteria</taxon>
        <taxon>Pseudomonadati</taxon>
        <taxon>Pseudomonadota</taxon>
        <taxon>Alphaproteobacteria</taxon>
        <taxon>Rhodobacterales</taxon>
        <taxon>Paracoccaceae</taxon>
        <taxon>Paracoccus</taxon>
    </lineage>
</organism>
<protein>
    <recommendedName>
        <fullName evidence="3">DUF4238 domain-containing protein</fullName>
    </recommendedName>
</protein>
<reference evidence="1 2" key="1">
    <citation type="submission" date="2018-12" db="EMBL/GenBank/DDBJ databases">
        <authorList>
            <person name="Criscuolo A."/>
        </authorList>
    </citation>
    <scope>NUCLEOTIDE SEQUENCE [LARGE SCALE GENOMIC DNA]</scope>
    <source>
        <strain evidence="1">ACIP1116241</strain>
    </source>
</reference>
<dbReference type="InterPro" id="IPR025332">
    <property type="entry name" value="DUF4238"/>
</dbReference>
<dbReference type="EMBL" id="UZWE01000078">
    <property type="protein sequence ID" value="VDS10739.1"/>
    <property type="molecule type" value="Genomic_DNA"/>
</dbReference>
<dbReference type="AlphaFoldDB" id="A0A447ITG4"/>
<dbReference type="RefSeq" id="WP_164555333.1">
    <property type="nucleotide sequence ID" value="NZ_UZWE01000078.1"/>
</dbReference>
<name>A0A447ITG4_9RHOB</name>
<gene>
    <name evidence="1" type="ORF">PARHAE_03958</name>
</gene>
<evidence type="ECO:0008006" key="3">
    <source>
        <dbReference type="Google" id="ProtNLM"/>
    </source>
</evidence>
<keyword evidence="2" id="KW-1185">Reference proteome</keyword>
<evidence type="ECO:0000313" key="2">
    <source>
        <dbReference type="Proteomes" id="UP000270743"/>
    </source>
</evidence>
<dbReference type="Pfam" id="PF14022">
    <property type="entry name" value="DUF4238"/>
    <property type="match status" value="1"/>
</dbReference>
<accession>A0A447ITG4</accession>
<proteinExistence type="predicted"/>
<evidence type="ECO:0000313" key="1">
    <source>
        <dbReference type="EMBL" id="VDS10739.1"/>
    </source>
</evidence>
<dbReference type="Proteomes" id="UP000270743">
    <property type="component" value="Unassembled WGS sequence"/>
</dbReference>
<sequence>MAEKANHHFIPQFYLRNFGDGGDPRKAKVFVYDKSTNKTFRTTVRNVGSKRHFNRVDVEGHDPNSIEDAFAEMEGKISRDISDVIAARSFPSDDHYSSVINLIAWISLRNPRMRANLEDFHRRIAEGVMGQVLSTKERYEAIGRQMREAGQEVKDVSYEEVRRFYESKEYDIEIDQTHLIGLELRTLDTILEPLAYRKWTFVNAMPGEQFITSDEPTALIFSRNELYRPLISPGHGLRETLLVFPLSPEVAIIGAFEDNLDLPGLKFDTTTWVNSIIMWFADRQIYARDGSFRVHAGAHLNLKGEDLPLRLAAKKTSKT</sequence>